<protein>
    <submittedName>
        <fullName evidence="2">Uncharacterized protein</fullName>
    </submittedName>
</protein>
<accession>A0AAV9D0H9</accession>
<dbReference type="Proteomes" id="UP001180020">
    <property type="component" value="Unassembled WGS sequence"/>
</dbReference>
<reference evidence="2" key="1">
    <citation type="journal article" date="2023" name="Nat. Commun.">
        <title>Diploid and tetraploid genomes of Acorus and the evolution of monocots.</title>
        <authorList>
            <person name="Ma L."/>
            <person name="Liu K.W."/>
            <person name="Li Z."/>
            <person name="Hsiao Y.Y."/>
            <person name="Qi Y."/>
            <person name="Fu T."/>
            <person name="Tang G.D."/>
            <person name="Zhang D."/>
            <person name="Sun W.H."/>
            <person name="Liu D.K."/>
            <person name="Li Y."/>
            <person name="Chen G.Z."/>
            <person name="Liu X.D."/>
            <person name="Liao X.Y."/>
            <person name="Jiang Y.T."/>
            <person name="Yu X."/>
            <person name="Hao Y."/>
            <person name="Huang J."/>
            <person name="Zhao X.W."/>
            <person name="Ke S."/>
            <person name="Chen Y.Y."/>
            <person name="Wu W.L."/>
            <person name="Hsu J.L."/>
            <person name="Lin Y.F."/>
            <person name="Huang M.D."/>
            <person name="Li C.Y."/>
            <person name="Huang L."/>
            <person name="Wang Z.W."/>
            <person name="Zhao X."/>
            <person name="Zhong W.Y."/>
            <person name="Peng D.H."/>
            <person name="Ahmad S."/>
            <person name="Lan S."/>
            <person name="Zhang J.S."/>
            <person name="Tsai W.C."/>
            <person name="Van de Peer Y."/>
            <person name="Liu Z.J."/>
        </authorList>
    </citation>
    <scope>NUCLEOTIDE SEQUENCE</scope>
    <source>
        <strain evidence="2">CP</strain>
    </source>
</reference>
<name>A0AAV9D0H9_ACOCL</name>
<reference evidence="2" key="2">
    <citation type="submission" date="2023-06" db="EMBL/GenBank/DDBJ databases">
        <authorList>
            <person name="Ma L."/>
            <person name="Liu K.-W."/>
            <person name="Li Z."/>
            <person name="Hsiao Y.-Y."/>
            <person name="Qi Y."/>
            <person name="Fu T."/>
            <person name="Tang G."/>
            <person name="Zhang D."/>
            <person name="Sun W.-H."/>
            <person name="Liu D.-K."/>
            <person name="Li Y."/>
            <person name="Chen G.-Z."/>
            <person name="Liu X.-D."/>
            <person name="Liao X.-Y."/>
            <person name="Jiang Y.-T."/>
            <person name="Yu X."/>
            <person name="Hao Y."/>
            <person name="Huang J."/>
            <person name="Zhao X.-W."/>
            <person name="Ke S."/>
            <person name="Chen Y.-Y."/>
            <person name="Wu W.-L."/>
            <person name="Hsu J.-L."/>
            <person name="Lin Y.-F."/>
            <person name="Huang M.-D."/>
            <person name="Li C.-Y."/>
            <person name="Huang L."/>
            <person name="Wang Z.-W."/>
            <person name="Zhao X."/>
            <person name="Zhong W.-Y."/>
            <person name="Peng D.-H."/>
            <person name="Ahmad S."/>
            <person name="Lan S."/>
            <person name="Zhang J.-S."/>
            <person name="Tsai W.-C."/>
            <person name="Van De Peer Y."/>
            <person name="Liu Z.-J."/>
        </authorList>
    </citation>
    <scope>NUCLEOTIDE SEQUENCE</scope>
    <source>
        <strain evidence="2">CP</strain>
        <tissue evidence="2">Leaves</tissue>
    </source>
</reference>
<proteinExistence type="predicted"/>
<feature type="compositionally biased region" description="Basic residues" evidence="1">
    <location>
        <begin position="1"/>
        <end position="18"/>
    </location>
</feature>
<dbReference type="EMBL" id="JAUJYO010000016">
    <property type="protein sequence ID" value="KAK1294264.1"/>
    <property type="molecule type" value="Genomic_DNA"/>
</dbReference>
<comment type="caution">
    <text evidence="2">The sequence shown here is derived from an EMBL/GenBank/DDBJ whole genome shotgun (WGS) entry which is preliminary data.</text>
</comment>
<keyword evidence="3" id="KW-1185">Reference proteome</keyword>
<evidence type="ECO:0000313" key="2">
    <source>
        <dbReference type="EMBL" id="KAK1294264.1"/>
    </source>
</evidence>
<organism evidence="2 3">
    <name type="scientific">Acorus calamus</name>
    <name type="common">Sweet flag</name>
    <dbReference type="NCBI Taxonomy" id="4465"/>
    <lineage>
        <taxon>Eukaryota</taxon>
        <taxon>Viridiplantae</taxon>
        <taxon>Streptophyta</taxon>
        <taxon>Embryophyta</taxon>
        <taxon>Tracheophyta</taxon>
        <taxon>Spermatophyta</taxon>
        <taxon>Magnoliopsida</taxon>
        <taxon>Liliopsida</taxon>
        <taxon>Acoraceae</taxon>
        <taxon>Acorus</taxon>
    </lineage>
</organism>
<evidence type="ECO:0000256" key="1">
    <source>
        <dbReference type="SAM" id="MobiDB-lite"/>
    </source>
</evidence>
<dbReference type="AlphaFoldDB" id="A0AAV9D0H9"/>
<evidence type="ECO:0000313" key="3">
    <source>
        <dbReference type="Proteomes" id="UP001180020"/>
    </source>
</evidence>
<sequence>MSTVTHPHRPHRHHRNHRAREPTDAVGTIPTGTIGTTAHETTPAPPAPYPLSRRPNTAVHGPISTAGSPSRAQSKEEISNVGYFVMKYMKDIIENPDIHILQKLVEGVVGLVKKTMKTIEDLKIAAYLRGQRGSKKFFGGTYATPRVLLGKKKN</sequence>
<feature type="compositionally biased region" description="Low complexity" evidence="1">
    <location>
        <begin position="27"/>
        <end position="42"/>
    </location>
</feature>
<feature type="region of interest" description="Disordered" evidence="1">
    <location>
        <begin position="1"/>
        <end position="76"/>
    </location>
</feature>
<gene>
    <name evidence="2" type="ORF">QJS10_CPA16g00449</name>
</gene>